<evidence type="ECO:0000313" key="10">
    <source>
        <dbReference type="EMBL" id="KAF2229615.1"/>
    </source>
</evidence>
<evidence type="ECO:0000256" key="6">
    <source>
        <dbReference type="ARBA" id="ARBA00023136"/>
    </source>
</evidence>
<evidence type="ECO:0000256" key="3">
    <source>
        <dbReference type="ARBA" id="ARBA00022729"/>
    </source>
</evidence>
<name>A0A6A6GV65_VIRVR</name>
<dbReference type="GO" id="GO:0008250">
    <property type="term" value="C:oligosaccharyltransferase complex"/>
    <property type="evidence" value="ECO:0007669"/>
    <property type="project" value="InterPro"/>
</dbReference>
<protein>
    <recommendedName>
        <fullName evidence="9">Ribophorin II C-terminal domain-containing protein</fullName>
    </recommendedName>
</protein>
<feature type="transmembrane region" description="Helical" evidence="7">
    <location>
        <begin position="225"/>
        <end position="244"/>
    </location>
</feature>
<sequence>MRTLYGAVALLSASAVSAASWSFSDATLTVQGKGTGVGGGLKEKLDPKSPLSKAVTLEGADSLKIVLTTTDGKKPARPHQAFLTIADTASGLEEAFPFSLKENGKGKVELTQRDIPLQLLASTSHLIASIVLGSFGASTPINTEVFQIDLQRDPSAPMETAAPVRYGKQPEIHHIFKPDPKSPNVLITIVFSLAIFATLPVLLGTWLTVGANFSHLPKAFDTAPAAHGVFFLSILALEGIFVAYYTSLNLFQTLPAVAVVGVVAFLSGTRALTEVQGRRLAGER</sequence>
<feature type="transmembrane region" description="Helical" evidence="7">
    <location>
        <begin position="250"/>
        <end position="269"/>
    </location>
</feature>
<evidence type="ECO:0000256" key="1">
    <source>
        <dbReference type="ARBA" id="ARBA00004477"/>
    </source>
</evidence>
<dbReference type="OrthoDB" id="432292at2759"/>
<dbReference type="UniPathway" id="UPA00378"/>
<dbReference type="AlphaFoldDB" id="A0A6A6GV65"/>
<evidence type="ECO:0000256" key="5">
    <source>
        <dbReference type="ARBA" id="ARBA00022989"/>
    </source>
</evidence>
<dbReference type="Pfam" id="PF25147">
    <property type="entry name" value="Ribophorin_II_C"/>
    <property type="match status" value="1"/>
</dbReference>
<keyword evidence="5 7" id="KW-1133">Transmembrane helix</keyword>
<organism evidence="10 11">
    <name type="scientific">Viridothelium virens</name>
    <name type="common">Speckled blister lichen</name>
    <name type="synonym">Trypethelium virens</name>
    <dbReference type="NCBI Taxonomy" id="1048519"/>
    <lineage>
        <taxon>Eukaryota</taxon>
        <taxon>Fungi</taxon>
        <taxon>Dikarya</taxon>
        <taxon>Ascomycota</taxon>
        <taxon>Pezizomycotina</taxon>
        <taxon>Dothideomycetes</taxon>
        <taxon>Dothideomycetes incertae sedis</taxon>
        <taxon>Trypetheliales</taxon>
        <taxon>Trypetheliaceae</taxon>
        <taxon>Viridothelium</taxon>
    </lineage>
</organism>
<keyword evidence="11" id="KW-1185">Reference proteome</keyword>
<comment type="subcellular location">
    <subcellularLocation>
        <location evidence="1">Endoplasmic reticulum membrane</location>
        <topology evidence="1">Multi-pass membrane protein</topology>
    </subcellularLocation>
</comment>
<dbReference type="Proteomes" id="UP000800092">
    <property type="component" value="Unassembled WGS sequence"/>
</dbReference>
<accession>A0A6A6GV65</accession>
<keyword evidence="2 7" id="KW-0812">Transmembrane</keyword>
<dbReference type="PANTHER" id="PTHR12640">
    <property type="entry name" value="RIBOPHORIN II"/>
    <property type="match status" value="1"/>
</dbReference>
<feature type="signal peptide" evidence="8">
    <location>
        <begin position="1"/>
        <end position="18"/>
    </location>
</feature>
<feature type="domain" description="Ribophorin II C-terminal" evidence="9">
    <location>
        <begin position="176"/>
        <end position="279"/>
    </location>
</feature>
<feature type="chain" id="PRO_5044307713" description="Ribophorin II C-terminal domain-containing protein" evidence="8">
    <location>
        <begin position="19"/>
        <end position="284"/>
    </location>
</feature>
<dbReference type="InterPro" id="IPR056790">
    <property type="entry name" value="Ribophorin_II_C"/>
</dbReference>
<keyword evidence="6 7" id="KW-0472">Membrane</keyword>
<keyword evidence="4" id="KW-0256">Endoplasmic reticulum</keyword>
<feature type="transmembrane region" description="Helical" evidence="7">
    <location>
        <begin position="185"/>
        <end position="213"/>
    </location>
</feature>
<evidence type="ECO:0000256" key="7">
    <source>
        <dbReference type="SAM" id="Phobius"/>
    </source>
</evidence>
<dbReference type="GO" id="GO:0006487">
    <property type="term" value="P:protein N-linked glycosylation"/>
    <property type="evidence" value="ECO:0007669"/>
    <property type="project" value="TreeGrafter"/>
</dbReference>
<evidence type="ECO:0000259" key="9">
    <source>
        <dbReference type="Pfam" id="PF25147"/>
    </source>
</evidence>
<evidence type="ECO:0000313" key="11">
    <source>
        <dbReference type="Proteomes" id="UP000800092"/>
    </source>
</evidence>
<evidence type="ECO:0000256" key="8">
    <source>
        <dbReference type="SAM" id="SignalP"/>
    </source>
</evidence>
<reference evidence="10" key="1">
    <citation type="journal article" date="2020" name="Stud. Mycol.">
        <title>101 Dothideomycetes genomes: a test case for predicting lifestyles and emergence of pathogens.</title>
        <authorList>
            <person name="Haridas S."/>
            <person name="Albert R."/>
            <person name="Binder M."/>
            <person name="Bloem J."/>
            <person name="Labutti K."/>
            <person name="Salamov A."/>
            <person name="Andreopoulos B."/>
            <person name="Baker S."/>
            <person name="Barry K."/>
            <person name="Bills G."/>
            <person name="Bluhm B."/>
            <person name="Cannon C."/>
            <person name="Castanera R."/>
            <person name="Culley D."/>
            <person name="Daum C."/>
            <person name="Ezra D."/>
            <person name="Gonzalez J."/>
            <person name="Henrissat B."/>
            <person name="Kuo A."/>
            <person name="Liang C."/>
            <person name="Lipzen A."/>
            <person name="Lutzoni F."/>
            <person name="Magnuson J."/>
            <person name="Mondo S."/>
            <person name="Nolan M."/>
            <person name="Ohm R."/>
            <person name="Pangilinan J."/>
            <person name="Park H.-J."/>
            <person name="Ramirez L."/>
            <person name="Alfaro M."/>
            <person name="Sun H."/>
            <person name="Tritt A."/>
            <person name="Yoshinaga Y."/>
            <person name="Zwiers L.-H."/>
            <person name="Turgeon B."/>
            <person name="Goodwin S."/>
            <person name="Spatafora J."/>
            <person name="Crous P."/>
            <person name="Grigoriev I."/>
        </authorList>
    </citation>
    <scope>NUCLEOTIDE SEQUENCE</scope>
    <source>
        <strain evidence="10">Tuck. ex Michener</strain>
    </source>
</reference>
<dbReference type="PANTHER" id="PTHR12640:SF0">
    <property type="entry name" value="DOLICHYL-DIPHOSPHOOLIGOSACCHARIDE--PROTEIN GLYCOSYLTRANSFERASE SUBUNIT 2"/>
    <property type="match status" value="1"/>
</dbReference>
<dbReference type="EMBL" id="ML991858">
    <property type="protein sequence ID" value="KAF2229615.1"/>
    <property type="molecule type" value="Genomic_DNA"/>
</dbReference>
<gene>
    <name evidence="10" type="ORF">EV356DRAFT_455513</name>
</gene>
<evidence type="ECO:0000256" key="2">
    <source>
        <dbReference type="ARBA" id="ARBA00022692"/>
    </source>
</evidence>
<evidence type="ECO:0000256" key="4">
    <source>
        <dbReference type="ARBA" id="ARBA00022824"/>
    </source>
</evidence>
<keyword evidence="3 8" id="KW-0732">Signal</keyword>
<dbReference type="InterPro" id="IPR008814">
    <property type="entry name" value="Swp1"/>
</dbReference>
<proteinExistence type="predicted"/>